<keyword evidence="1" id="KW-1185">Reference proteome</keyword>
<evidence type="ECO:0000313" key="2">
    <source>
        <dbReference type="RefSeq" id="XP_058977143.1"/>
    </source>
</evidence>
<gene>
    <name evidence="2" type="primary">LOC131801971</name>
</gene>
<proteinExistence type="predicted"/>
<reference evidence="2" key="1">
    <citation type="submission" date="2025-08" db="UniProtKB">
        <authorList>
            <consortium name="RefSeq"/>
        </authorList>
    </citation>
    <scope>IDENTIFICATION</scope>
    <source>
        <strain evidence="2">Aabys</strain>
        <tissue evidence="2">Whole body</tissue>
    </source>
</reference>
<dbReference type="GeneID" id="131801971"/>
<dbReference type="RefSeq" id="XP_058977143.1">
    <property type="nucleotide sequence ID" value="XM_059121160.1"/>
</dbReference>
<protein>
    <submittedName>
        <fullName evidence="2">Uncharacterized protein LOC131801971</fullName>
    </submittedName>
</protein>
<evidence type="ECO:0000313" key="1">
    <source>
        <dbReference type="Proteomes" id="UP001652621"/>
    </source>
</evidence>
<organism evidence="1 2">
    <name type="scientific">Musca domestica</name>
    <name type="common">House fly</name>
    <dbReference type="NCBI Taxonomy" id="7370"/>
    <lineage>
        <taxon>Eukaryota</taxon>
        <taxon>Metazoa</taxon>
        <taxon>Ecdysozoa</taxon>
        <taxon>Arthropoda</taxon>
        <taxon>Hexapoda</taxon>
        <taxon>Insecta</taxon>
        <taxon>Pterygota</taxon>
        <taxon>Neoptera</taxon>
        <taxon>Endopterygota</taxon>
        <taxon>Diptera</taxon>
        <taxon>Brachycera</taxon>
        <taxon>Muscomorpha</taxon>
        <taxon>Muscoidea</taxon>
        <taxon>Muscidae</taxon>
        <taxon>Musca</taxon>
    </lineage>
</organism>
<sequence length="187" mass="21716">MSSSATSNEDITSAAATTTKAQASLLLLNDDCLELICRQLNTVEQYIMWKLHSRFQFIVEHLWSTTCLHTVQVEDQQVAVLSDSDFMEFMQIISQHTVDLSLHYLRKPRFEQLISLRFPKVTILKCIDPFQLHRNQTLRYGLEALRVLQNCFPNIQELELKGYHVRYCRDIFAIGGGNLKRLELKIL</sequence>
<dbReference type="Proteomes" id="UP001652621">
    <property type="component" value="Unplaced"/>
</dbReference>
<accession>A0ABM3UUE3</accession>
<name>A0ABM3UUE3_MUSDO</name>